<dbReference type="Gene3D" id="3.30.70.2130">
    <property type="entry name" value="Metalloenzyme domain"/>
    <property type="match status" value="1"/>
</dbReference>
<dbReference type="SUPFAM" id="SSF53649">
    <property type="entry name" value="Alkaline phosphatase-like"/>
    <property type="match status" value="1"/>
</dbReference>
<gene>
    <name evidence="8" type="ORF">ENS41_07655</name>
</gene>
<dbReference type="NCBIfam" id="TIGR02535">
    <property type="entry name" value="hyp_Hser_kinase"/>
    <property type="match status" value="1"/>
</dbReference>
<dbReference type="Pfam" id="PF10143">
    <property type="entry name" value="PhosphMutase"/>
    <property type="match status" value="1"/>
</dbReference>
<evidence type="ECO:0000256" key="5">
    <source>
        <dbReference type="ARBA" id="ARBA00023152"/>
    </source>
</evidence>
<comment type="function">
    <text evidence="2">Catalyzes the interconversion of 2-phosphoglycerate and 3-phosphoglycerate.</text>
</comment>
<evidence type="ECO:0000256" key="1">
    <source>
        <dbReference type="ARBA" id="ARBA00000370"/>
    </source>
</evidence>
<dbReference type="EC" id="5.4.2.12" evidence="8"/>
<dbReference type="Pfam" id="PF01676">
    <property type="entry name" value="Metalloenzyme"/>
    <property type="match status" value="1"/>
</dbReference>
<evidence type="ECO:0000256" key="2">
    <source>
        <dbReference type="ARBA" id="ARBA00002315"/>
    </source>
</evidence>
<dbReference type="AlphaFoldDB" id="A0A7C4CBT7"/>
<evidence type="ECO:0000256" key="4">
    <source>
        <dbReference type="ARBA" id="ARBA00005524"/>
    </source>
</evidence>
<dbReference type="PIRSF" id="PIRSF006392">
    <property type="entry name" value="IPGAM_arch"/>
    <property type="match status" value="1"/>
</dbReference>
<dbReference type="EMBL" id="DSUT01000159">
    <property type="protein sequence ID" value="HGK28806.1"/>
    <property type="molecule type" value="Genomic_DNA"/>
</dbReference>
<dbReference type="InterPro" id="IPR042253">
    <property type="entry name" value="Pglycerate_mutase_ApgM_sf"/>
</dbReference>
<dbReference type="InterPro" id="IPR004456">
    <property type="entry name" value="Pglycerate_mutase_ApgM"/>
</dbReference>
<evidence type="ECO:0000256" key="6">
    <source>
        <dbReference type="ARBA" id="ARBA00023235"/>
    </source>
</evidence>
<organism evidence="8">
    <name type="scientific">candidate division WOR-3 bacterium</name>
    <dbReference type="NCBI Taxonomy" id="2052148"/>
    <lineage>
        <taxon>Bacteria</taxon>
        <taxon>Bacteria division WOR-3</taxon>
    </lineage>
</organism>
<accession>A0A7C4CBT7</accession>
<dbReference type="GO" id="GO:0046872">
    <property type="term" value="F:metal ion binding"/>
    <property type="evidence" value="ECO:0007669"/>
    <property type="project" value="InterPro"/>
</dbReference>
<comment type="pathway">
    <text evidence="3">Carbohydrate degradation.</text>
</comment>
<proteinExistence type="inferred from homology"/>
<reference evidence="8" key="1">
    <citation type="journal article" date="2020" name="mSystems">
        <title>Genome- and Community-Level Interaction Insights into Carbon Utilization and Element Cycling Functions of Hydrothermarchaeota in Hydrothermal Sediment.</title>
        <authorList>
            <person name="Zhou Z."/>
            <person name="Liu Y."/>
            <person name="Xu W."/>
            <person name="Pan J."/>
            <person name="Luo Z.H."/>
            <person name="Li M."/>
        </authorList>
    </citation>
    <scope>NUCLEOTIDE SEQUENCE [LARGE SCALE GENOMIC DNA]</scope>
    <source>
        <strain evidence="8">SpSt-488</strain>
    </source>
</reference>
<sequence>MKFIVFLGDGMADFPVPELGNRTPLQVAKKPAMDRIARLGRCGQFITVPEEMPPGSEVANLTVLGYDPRECYQGRGVIEAASMGVELEPTDLAMRCNLICVKDGRIRNHSAGHISTEEARVLIEAVNSELADGNAKFYPGVSYRHLLVLKQGSADLEFFPPHDHVGEKVEDLMVRPRSEEARPTAELLNAMIRRSWELLSGHGVNVARTLAGKDPANSVWFWSAGRRPKMQTYREMFGLTGAVISAVDLIRGLGRYAGLDVIEVEGTTGLIDTNYEGEADACLEALADHDFVFVHVEATDEAGHSRDVKQKVLGIEYLDSRLIARVMAGLEAKSIAARVAVLPDHLTPVAKGNHVHGPVPVAICGPGIEPDSVTSYDEEAVKTGGLGMLEGGGFIRTLFGR</sequence>
<dbReference type="PANTHER" id="PTHR31209:SF4">
    <property type="entry name" value="2,3-BISPHOSPHOGLYCERATE-INDEPENDENT PHOSPHOGLYCERATE MUTASE"/>
    <property type="match status" value="1"/>
</dbReference>
<dbReference type="InterPro" id="IPR017850">
    <property type="entry name" value="Alkaline_phosphatase_core_sf"/>
</dbReference>
<dbReference type="NCBIfam" id="NF003242">
    <property type="entry name" value="PRK04200.1"/>
    <property type="match status" value="1"/>
</dbReference>
<comment type="caution">
    <text evidence="8">The sequence shown here is derived from an EMBL/GenBank/DDBJ whole genome shotgun (WGS) entry which is preliminary data.</text>
</comment>
<comment type="similarity">
    <text evidence="4">Belongs to the BPG-independent phosphoglycerate mutase family. A-PGAM subfamily.</text>
</comment>
<keyword evidence="5" id="KW-0324">Glycolysis</keyword>
<dbReference type="PANTHER" id="PTHR31209">
    <property type="entry name" value="COFACTOR-INDEPENDENT PHOSPHOGLYCERATE MUTASE"/>
    <property type="match status" value="1"/>
</dbReference>
<dbReference type="GO" id="GO:0006096">
    <property type="term" value="P:glycolytic process"/>
    <property type="evidence" value="ECO:0007669"/>
    <property type="project" value="UniProtKB-KW"/>
</dbReference>
<evidence type="ECO:0000259" key="7">
    <source>
        <dbReference type="Pfam" id="PF01676"/>
    </source>
</evidence>
<keyword evidence="6 8" id="KW-0413">Isomerase</keyword>
<protein>
    <submittedName>
        <fullName evidence="8">Cofactor-independent phosphoglycerate mutase</fullName>
        <ecNumber evidence="8">5.4.2.12</ecNumber>
    </submittedName>
</protein>
<evidence type="ECO:0000256" key="3">
    <source>
        <dbReference type="ARBA" id="ARBA00004921"/>
    </source>
</evidence>
<dbReference type="GO" id="GO:0004619">
    <property type="term" value="F:phosphoglycerate mutase activity"/>
    <property type="evidence" value="ECO:0007669"/>
    <property type="project" value="UniProtKB-EC"/>
</dbReference>
<dbReference type="CDD" id="cd16011">
    <property type="entry name" value="iPGM_like"/>
    <property type="match status" value="1"/>
</dbReference>
<evidence type="ECO:0000313" key="8">
    <source>
        <dbReference type="EMBL" id="HGK28806.1"/>
    </source>
</evidence>
<feature type="domain" description="Metalloenzyme" evidence="7">
    <location>
        <begin position="1"/>
        <end position="389"/>
    </location>
</feature>
<name>A0A7C4CBT7_UNCW3</name>
<dbReference type="InterPro" id="IPR023665">
    <property type="entry name" value="ApgAM_prokaryotes"/>
</dbReference>
<dbReference type="InterPro" id="IPR006124">
    <property type="entry name" value="Metalloenzyme"/>
</dbReference>
<comment type="catalytic activity">
    <reaction evidence="1">
        <text>(2R)-2-phosphoglycerate = (2R)-3-phosphoglycerate</text>
        <dbReference type="Rhea" id="RHEA:15901"/>
        <dbReference type="ChEBI" id="CHEBI:58272"/>
        <dbReference type="ChEBI" id="CHEBI:58289"/>
        <dbReference type="EC" id="5.4.2.12"/>
    </reaction>
</comment>
<dbReference type="Gene3D" id="3.40.720.10">
    <property type="entry name" value="Alkaline Phosphatase, subunit A"/>
    <property type="match status" value="1"/>
</dbReference>
<dbReference type="NCBIfam" id="TIGR00306">
    <property type="entry name" value="apgM"/>
    <property type="match status" value="1"/>
</dbReference>